<reference evidence="2 3" key="2">
    <citation type="journal article" date="2023" name="Mol. Biol. Evol.">
        <title>Genomics of Secondarily Temperate Adaptation in the Only Non-Antarctic Icefish.</title>
        <authorList>
            <person name="Rivera-Colon A.G."/>
            <person name="Rayamajhi N."/>
            <person name="Minhas B.F."/>
            <person name="Madrigal G."/>
            <person name="Bilyk K.T."/>
            <person name="Yoon V."/>
            <person name="Hune M."/>
            <person name="Gregory S."/>
            <person name="Cheng C.H.C."/>
            <person name="Catchen J.M."/>
        </authorList>
    </citation>
    <scope>NUCLEOTIDE SEQUENCE [LARGE SCALE GENOMIC DNA]</scope>
    <source>
        <strain evidence="2">JMC-PN-2008</strain>
    </source>
</reference>
<keyword evidence="3" id="KW-1185">Reference proteome</keyword>
<feature type="region of interest" description="Disordered" evidence="1">
    <location>
        <begin position="23"/>
        <end position="46"/>
    </location>
</feature>
<accession>A0AAN8AIZ5</accession>
<evidence type="ECO:0000256" key="1">
    <source>
        <dbReference type="SAM" id="MobiDB-lite"/>
    </source>
</evidence>
<evidence type="ECO:0000313" key="3">
    <source>
        <dbReference type="Proteomes" id="UP001346869"/>
    </source>
</evidence>
<dbReference type="Proteomes" id="UP001346869">
    <property type="component" value="Unassembled WGS sequence"/>
</dbReference>
<dbReference type="EMBL" id="JAUZQC010000016">
    <property type="protein sequence ID" value="KAK5856913.1"/>
    <property type="molecule type" value="Genomic_DNA"/>
</dbReference>
<proteinExistence type="predicted"/>
<protein>
    <submittedName>
        <fullName evidence="2">Uncharacterized protein</fullName>
    </submittedName>
</protein>
<sequence length="141" mass="15705">MPLCHHAAIQHVTAVQHRLLQSPQSISQPGPDVPQQLTEGKHGMSSQRGSILHVGQHLPVQLLRLRFHLTASTQLHKQQKHLDKSCWKSTSTSEVVSLTYGSAGDWEKLVCGVACDCIQPYKCGGGCYQHLVRTRFNLRSF</sequence>
<name>A0AAN8AIZ5_ELEMC</name>
<organism evidence="2 3">
    <name type="scientific">Eleginops maclovinus</name>
    <name type="common">Patagonian blennie</name>
    <name type="synonym">Eleginus maclovinus</name>
    <dbReference type="NCBI Taxonomy" id="56733"/>
    <lineage>
        <taxon>Eukaryota</taxon>
        <taxon>Metazoa</taxon>
        <taxon>Chordata</taxon>
        <taxon>Craniata</taxon>
        <taxon>Vertebrata</taxon>
        <taxon>Euteleostomi</taxon>
        <taxon>Actinopterygii</taxon>
        <taxon>Neopterygii</taxon>
        <taxon>Teleostei</taxon>
        <taxon>Neoteleostei</taxon>
        <taxon>Acanthomorphata</taxon>
        <taxon>Eupercaria</taxon>
        <taxon>Perciformes</taxon>
        <taxon>Notothenioidei</taxon>
        <taxon>Eleginopidae</taxon>
        <taxon>Eleginops</taxon>
    </lineage>
</organism>
<gene>
    <name evidence="2" type="ORF">PBY51_010193</name>
</gene>
<comment type="caution">
    <text evidence="2">The sequence shown here is derived from an EMBL/GenBank/DDBJ whole genome shotgun (WGS) entry which is preliminary data.</text>
</comment>
<evidence type="ECO:0000313" key="2">
    <source>
        <dbReference type="EMBL" id="KAK5856913.1"/>
    </source>
</evidence>
<dbReference type="AlphaFoldDB" id="A0AAN8AIZ5"/>
<reference evidence="2 3" key="1">
    <citation type="journal article" date="2023" name="Genes (Basel)">
        <title>Chromosome-Level Genome Assembly and Circadian Gene Repertoire of the Patagonia Blennie Eleginops maclovinus-The Closest Ancestral Proxy of Antarctic Cryonotothenioids.</title>
        <authorList>
            <person name="Cheng C.C."/>
            <person name="Rivera-Colon A.G."/>
            <person name="Minhas B.F."/>
            <person name="Wilson L."/>
            <person name="Rayamajhi N."/>
            <person name="Vargas-Chacoff L."/>
            <person name="Catchen J.M."/>
        </authorList>
    </citation>
    <scope>NUCLEOTIDE SEQUENCE [LARGE SCALE GENOMIC DNA]</scope>
    <source>
        <strain evidence="2">JMC-PN-2008</strain>
    </source>
</reference>